<protein>
    <submittedName>
        <fullName evidence="2">Primase-helicase family protein</fullName>
    </submittedName>
</protein>
<evidence type="ECO:0000313" key="2">
    <source>
        <dbReference type="EMBL" id="MFD3000309.1"/>
    </source>
</evidence>
<dbReference type="Pfam" id="PF19263">
    <property type="entry name" value="DUF5906"/>
    <property type="match status" value="1"/>
</dbReference>
<dbReference type="EMBL" id="JBHUOX010000005">
    <property type="protein sequence ID" value="MFD3000309.1"/>
    <property type="molecule type" value="Genomic_DNA"/>
</dbReference>
<feature type="domain" description="NrS-1 polymerase-like helicase" evidence="1">
    <location>
        <begin position="135"/>
        <end position="234"/>
    </location>
</feature>
<accession>A0ABW6BTZ9</accession>
<gene>
    <name evidence="2" type="ORF">ACFS7Z_08055</name>
</gene>
<evidence type="ECO:0000313" key="3">
    <source>
        <dbReference type="Proteomes" id="UP001597641"/>
    </source>
</evidence>
<dbReference type="InterPro" id="IPR045455">
    <property type="entry name" value="NrS-1_pol-like_helicase"/>
</dbReference>
<dbReference type="Proteomes" id="UP001597641">
    <property type="component" value="Unassembled WGS sequence"/>
</dbReference>
<name>A0ABW6BTZ9_9BACT</name>
<reference evidence="3" key="1">
    <citation type="journal article" date="2019" name="Int. J. Syst. Evol. Microbiol.">
        <title>The Global Catalogue of Microorganisms (GCM) 10K type strain sequencing project: providing services to taxonomists for standard genome sequencing and annotation.</title>
        <authorList>
            <consortium name="The Broad Institute Genomics Platform"/>
            <consortium name="The Broad Institute Genome Sequencing Center for Infectious Disease"/>
            <person name="Wu L."/>
            <person name="Ma J."/>
        </authorList>
    </citation>
    <scope>NUCLEOTIDE SEQUENCE [LARGE SCALE GENOMIC DNA]</scope>
    <source>
        <strain evidence="3">KCTC 23984</strain>
    </source>
</reference>
<sequence length="409" mass="48341">MKETEHFPLDAPESYIRVQTSYYKRCRQPTIQGDYVELWIPWSSETLRQDLPRKEVKKICRFDGFCCVPSHLHYQEAVGNFYNLYHPLPWQPEEGPCSQTLFFLRHIFGEQYELGLDYLALLYRSPTQHLPVLCLVSRERKTGKTTFLNLLKLIFGRNVTFNGNSDFRSQFNSDWMNTLLIAVDEVLLGRKEDSEKIKNLSTARTAKIEAKGKDRRETEFFGKFVLCSNNEEDFLVIEPTETRYWVRKVPPLERENIHLLSQMRQEVPQLLHLLLRRPLSVPQGLTRMWFSEKQLRTDALLRVMQGSRNKVETEMLLLLRELFEATWDGELCFTAKDMLELLRRHMPRLSGQEVRRVLQREWGLVPATNSLSYQTYRYDAQGEPCQVRLTGRFYSISQSWLRLRLDEDG</sequence>
<comment type="caution">
    <text evidence="2">The sequence shown here is derived from an EMBL/GenBank/DDBJ whole genome shotgun (WGS) entry which is preliminary data.</text>
</comment>
<organism evidence="2 3">
    <name type="scientific">Pontibacter toksunensis</name>
    <dbReference type="NCBI Taxonomy" id="1332631"/>
    <lineage>
        <taxon>Bacteria</taxon>
        <taxon>Pseudomonadati</taxon>
        <taxon>Bacteroidota</taxon>
        <taxon>Cytophagia</taxon>
        <taxon>Cytophagales</taxon>
        <taxon>Hymenobacteraceae</taxon>
        <taxon>Pontibacter</taxon>
    </lineage>
</organism>
<dbReference type="InterPro" id="IPR027417">
    <property type="entry name" value="P-loop_NTPase"/>
</dbReference>
<dbReference type="Gene3D" id="3.40.50.300">
    <property type="entry name" value="P-loop containing nucleotide triphosphate hydrolases"/>
    <property type="match status" value="1"/>
</dbReference>
<keyword evidence="3" id="KW-1185">Reference proteome</keyword>
<evidence type="ECO:0000259" key="1">
    <source>
        <dbReference type="Pfam" id="PF19263"/>
    </source>
</evidence>
<dbReference type="RefSeq" id="WP_377483185.1">
    <property type="nucleotide sequence ID" value="NZ_JBHUOX010000005.1"/>
</dbReference>
<proteinExistence type="predicted"/>